<name>A0A0F9I0Q2_9ZZZZ</name>
<dbReference type="AlphaFoldDB" id="A0A0F9I0Q2"/>
<gene>
    <name evidence="2" type="ORF">LCGC14_1637480</name>
</gene>
<dbReference type="EMBL" id="LAZR01013592">
    <property type="protein sequence ID" value="KKM21241.1"/>
    <property type="molecule type" value="Genomic_DNA"/>
</dbReference>
<comment type="caution">
    <text evidence="2">The sequence shown here is derived from an EMBL/GenBank/DDBJ whole genome shotgun (WGS) entry which is preliminary data.</text>
</comment>
<evidence type="ECO:0000313" key="2">
    <source>
        <dbReference type="EMBL" id="KKM21241.1"/>
    </source>
</evidence>
<proteinExistence type="predicted"/>
<keyword evidence="1" id="KW-0175">Coiled coil</keyword>
<reference evidence="2" key="1">
    <citation type="journal article" date="2015" name="Nature">
        <title>Complex archaea that bridge the gap between prokaryotes and eukaryotes.</title>
        <authorList>
            <person name="Spang A."/>
            <person name="Saw J.H."/>
            <person name="Jorgensen S.L."/>
            <person name="Zaremba-Niedzwiedzka K."/>
            <person name="Martijn J."/>
            <person name="Lind A.E."/>
            <person name="van Eijk R."/>
            <person name="Schleper C."/>
            <person name="Guy L."/>
            <person name="Ettema T.J."/>
        </authorList>
    </citation>
    <scope>NUCLEOTIDE SEQUENCE</scope>
</reference>
<protein>
    <submittedName>
        <fullName evidence="2">Uncharacterized protein</fullName>
    </submittedName>
</protein>
<accession>A0A0F9I0Q2</accession>
<organism evidence="2">
    <name type="scientific">marine sediment metagenome</name>
    <dbReference type="NCBI Taxonomy" id="412755"/>
    <lineage>
        <taxon>unclassified sequences</taxon>
        <taxon>metagenomes</taxon>
        <taxon>ecological metagenomes</taxon>
    </lineage>
</organism>
<sequence>MTDENEEYIESETNTEEFEGFLKRMNHTQLGVFCVENDIPVAVDKTQFKGVIIKKVLTYISGKDPDKRETETKKDLNQELRVDMENVERELSVYDKEDLKIFIKREYLAVQVTQRMGKEYILKMILKAVKERKKKKIKKLTQKESVLGHPEGTVEAYLDEWIFQGSMICEMVEGLLKEGFVADEKEAYDMVNKHIEYLPQEKGIVIILTLQPDPKRNHAVAMITDDKRGSLTGKRLEYLQSRKKKII</sequence>
<feature type="coiled-coil region" evidence="1">
    <location>
        <begin position="70"/>
        <end position="97"/>
    </location>
</feature>
<evidence type="ECO:0000256" key="1">
    <source>
        <dbReference type="SAM" id="Coils"/>
    </source>
</evidence>